<keyword evidence="2" id="KW-1185">Reference proteome</keyword>
<dbReference type="Proteomes" id="UP000000305">
    <property type="component" value="Unassembled WGS sequence"/>
</dbReference>
<dbReference type="AlphaFoldDB" id="E9GNQ4"/>
<protein>
    <submittedName>
        <fullName evidence="1">Uncharacterized protein</fullName>
    </submittedName>
</protein>
<evidence type="ECO:0000313" key="2">
    <source>
        <dbReference type="Proteomes" id="UP000000305"/>
    </source>
</evidence>
<dbReference type="InParanoid" id="E9GNQ4"/>
<organism evidence="1 2">
    <name type="scientific">Daphnia pulex</name>
    <name type="common">Water flea</name>
    <dbReference type="NCBI Taxonomy" id="6669"/>
    <lineage>
        <taxon>Eukaryota</taxon>
        <taxon>Metazoa</taxon>
        <taxon>Ecdysozoa</taxon>
        <taxon>Arthropoda</taxon>
        <taxon>Crustacea</taxon>
        <taxon>Branchiopoda</taxon>
        <taxon>Diplostraca</taxon>
        <taxon>Cladocera</taxon>
        <taxon>Anomopoda</taxon>
        <taxon>Daphniidae</taxon>
        <taxon>Daphnia</taxon>
    </lineage>
</organism>
<name>E9GNQ4_DAPPU</name>
<sequence length="201" mass="22600">MTSLWNSLKATDTYDKVVNKAQECEQVVDLRRLTEETESHKKVEQEKNERQSELQQIMKAIANINLSAGSAAAVAGTVAHIAEQKQEEQKQKGAEVIVPEIETDRTVKKQTVALAHICRDNRSNEITTGEEIASKETKEPRYKEIINKIVTRTLGIIQETEISQLKGTTEHVTFVKIEAISKEHAENTKDGVQKVQEQPKP</sequence>
<dbReference type="EMBL" id="GL732555">
    <property type="protein sequence ID" value="EFX78917.1"/>
    <property type="molecule type" value="Genomic_DNA"/>
</dbReference>
<dbReference type="KEGG" id="dpx:DAPPUDRAFT_245630"/>
<reference evidence="1 2" key="1">
    <citation type="journal article" date="2011" name="Science">
        <title>The ecoresponsive genome of Daphnia pulex.</title>
        <authorList>
            <person name="Colbourne J.K."/>
            <person name="Pfrender M.E."/>
            <person name="Gilbert D."/>
            <person name="Thomas W.K."/>
            <person name="Tucker A."/>
            <person name="Oakley T.H."/>
            <person name="Tokishita S."/>
            <person name="Aerts A."/>
            <person name="Arnold G.J."/>
            <person name="Basu M.K."/>
            <person name="Bauer D.J."/>
            <person name="Caceres C.E."/>
            <person name="Carmel L."/>
            <person name="Casola C."/>
            <person name="Choi J.H."/>
            <person name="Detter J.C."/>
            <person name="Dong Q."/>
            <person name="Dusheyko S."/>
            <person name="Eads B.D."/>
            <person name="Frohlich T."/>
            <person name="Geiler-Samerotte K.A."/>
            <person name="Gerlach D."/>
            <person name="Hatcher P."/>
            <person name="Jogdeo S."/>
            <person name="Krijgsveld J."/>
            <person name="Kriventseva E.V."/>
            <person name="Kultz D."/>
            <person name="Laforsch C."/>
            <person name="Lindquist E."/>
            <person name="Lopez J."/>
            <person name="Manak J.R."/>
            <person name="Muller J."/>
            <person name="Pangilinan J."/>
            <person name="Patwardhan R.P."/>
            <person name="Pitluck S."/>
            <person name="Pritham E.J."/>
            <person name="Rechtsteiner A."/>
            <person name="Rho M."/>
            <person name="Rogozin I.B."/>
            <person name="Sakarya O."/>
            <person name="Salamov A."/>
            <person name="Schaack S."/>
            <person name="Shapiro H."/>
            <person name="Shiga Y."/>
            <person name="Skalitzky C."/>
            <person name="Smith Z."/>
            <person name="Souvorov A."/>
            <person name="Sung W."/>
            <person name="Tang Z."/>
            <person name="Tsuchiya D."/>
            <person name="Tu H."/>
            <person name="Vos H."/>
            <person name="Wang M."/>
            <person name="Wolf Y.I."/>
            <person name="Yamagata H."/>
            <person name="Yamada T."/>
            <person name="Ye Y."/>
            <person name="Shaw J.R."/>
            <person name="Andrews J."/>
            <person name="Crease T.J."/>
            <person name="Tang H."/>
            <person name="Lucas S.M."/>
            <person name="Robertson H.M."/>
            <person name="Bork P."/>
            <person name="Koonin E.V."/>
            <person name="Zdobnov E.M."/>
            <person name="Grigoriev I.V."/>
            <person name="Lynch M."/>
            <person name="Boore J.L."/>
        </authorList>
    </citation>
    <scope>NUCLEOTIDE SEQUENCE [LARGE SCALE GENOMIC DNA]</scope>
</reference>
<proteinExistence type="predicted"/>
<dbReference type="HOGENOM" id="CLU_1361672_0_0_1"/>
<accession>E9GNQ4</accession>
<gene>
    <name evidence="1" type="ORF">DAPPUDRAFT_245630</name>
</gene>
<evidence type="ECO:0000313" key="1">
    <source>
        <dbReference type="EMBL" id="EFX78917.1"/>
    </source>
</evidence>